<feature type="compositionally biased region" description="Basic residues" evidence="4">
    <location>
        <begin position="511"/>
        <end position="522"/>
    </location>
</feature>
<proteinExistence type="predicted"/>
<evidence type="ECO:0000259" key="5">
    <source>
        <dbReference type="PROSITE" id="PS50002"/>
    </source>
</evidence>
<dbReference type="InterPro" id="IPR036028">
    <property type="entry name" value="SH3-like_dom_sf"/>
</dbReference>
<dbReference type="GO" id="GO:0072659">
    <property type="term" value="P:protein localization to plasma membrane"/>
    <property type="evidence" value="ECO:0007669"/>
    <property type="project" value="TreeGrafter"/>
</dbReference>
<evidence type="ECO:0000256" key="3">
    <source>
        <dbReference type="PROSITE-ProRule" id="PRU00192"/>
    </source>
</evidence>
<dbReference type="Pfam" id="PF14603">
    <property type="entry name" value="hSH3"/>
    <property type="match status" value="1"/>
</dbReference>
<dbReference type="GO" id="GO:0050852">
    <property type="term" value="P:T cell receptor signaling pathway"/>
    <property type="evidence" value="ECO:0007669"/>
    <property type="project" value="TreeGrafter"/>
</dbReference>
<dbReference type="GO" id="GO:0007229">
    <property type="term" value="P:integrin-mediated signaling pathway"/>
    <property type="evidence" value="ECO:0007669"/>
    <property type="project" value="InterPro"/>
</dbReference>
<keyword evidence="1 3" id="KW-0728">SH3 domain</keyword>
<dbReference type="InterPro" id="IPR001452">
    <property type="entry name" value="SH3_domain"/>
</dbReference>
<organism evidence="6 7">
    <name type="scientific">Scleropages formosus</name>
    <name type="common">Asian bonytongue</name>
    <name type="synonym">Osteoglossum formosum</name>
    <dbReference type="NCBI Taxonomy" id="113540"/>
    <lineage>
        <taxon>Eukaryota</taxon>
        <taxon>Metazoa</taxon>
        <taxon>Chordata</taxon>
        <taxon>Craniata</taxon>
        <taxon>Vertebrata</taxon>
        <taxon>Euteleostomi</taxon>
        <taxon>Actinopterygii</taxon>
        <taxon>Neopterygii</taxon>
        <taxon>Teleostei</taxon>
        <taxon>Osteoglossocephala</taxon>
        <taxon>Osteoglossomorpha</taxon>
        <taxon>Osteoglossiformes</taxon>
        <taxon>Osteoglossidae</taxon>
        <taxon>Scleropages</taxon>
    </lineage>
</organism>
<dbReference type="PANTHER" id="PTHR16830:SF20">
    <property type="entry name" value="SI:CH211-188C16.1-RELATED"/>
    <property type="match status" value="1"/>
</dbReference>
<feature type="region of interest" description="Disordered" evidence="4">
    <location>
        <begin position="16"/>
        <end position="43"/>
    </location>
</feature>
<dbReference type="EMBL" id="JARO02000833">
    <property type="protein sequence ID" value="KPP77307.1"/>
    <property type="molecule type" value="Genomic_DNA"/>
</dbReference>
<feature type="region of interest" description="Disordered" evidence="4">
    <location>
        <begin position="113"/>
        <end position="132"/>
    </location>
</feature>
<feature type="compositionally biased region" description="Basic and acidic residues" evidence="4">
    <location>
        <begin position="550"/>
        <end position="586"/>
    </location>
</feature>
<feature type="non-terminal residue" evidence="6">
    <location>
        <position position="1"/>
    </location>
</feature>
<feature type="compositionally biased region" description="Low complexity" evidence="4">
    <location>
        <begin position="113"/>
        <end position="123"/>
    </location>
</feature>
<gene>
    <name evidence="6" type="ORF">Z043_103283</name>
</gene>
<evidence type="ECO:0000256" key="2">
    <source>
        <dbReference type="ARBA" id="ARBA00022553"/>
    </source>
</evidence>
<dbReference type="PANTHER" id="PTHR16830">
    <property type="entry name" value="SH2 CONTAINING ADAPTOR PRAM-1 RELATED"/>
    <property type="match status" value="1"/>
</dbReference>
<accession>A0A0P7XPQ3</accession>
<dbReference type="InterPro" id="IPR029294">
    <property type="entry name" value="hSH3"/>
</dbReference>
<reference evidence="6 7" key="1">
    <citation type="submission" date="2015-08" db="EMBL/GenBank/DDBJ databases">
        <title>The genome of the Asian arowana (Scleropages formosus).</title>
        <authorList>
            <person name="Tan M.H."/>
            <person name="Gan H.M."/>
            <person name="Croft L.J."/>
            <person name="Austin C.M."/>
        </authorList>
    </citation>
    <scope>NUCLEOTIDE SEQUENCE [LARGE SCALE GENOMIC DNA]</scope>
    <source>
        <strain evidence="6">Aro1</strain>
    </source>
</reference>
<sequence>ESLTGFKAIRAKFQEEIAKNQGRNKPTVPDKPKQVPPAGPPSSLLSAVSVISDNRPAVMPCVVFKDPKTGPAFKRPISQPLPLPPCTPPLFTGDENARCSFRDKRLSLVLPVQPKQHKPQQPVSFSGFSQSDMPQKEAFPFKLASPEPMKENAFTTLADNPVGENFGEESMVAPLQLYSNTESPSQSPDALATLSLAEEARSGSLWNIAMPCNFNTLQTSEREHVPSSLLLSTSSKSKSAAYEEQHPAVHANKLSSKCSPTDDKMKEEFLQKSSSDLKSTSVSALAAKINGSTHRKIIETLEEIMGSGAKVLQPRFQTETLPPKVPLPSLQSLGPKLQKPPRPPFVDLSSYWTTMAKAHGERGLIGAPQNLAAEHPQLQSAEPMVGDLRNSEFPDTSASDLNATEIKGLYPGHQPLSSVEPEAQEPKVSILQALGLWSRALDSEVAEFIEPGASASEASQIPCPAPVTESLANREPKQPARHCNFAVFFPRLNYDTTDNLYEDVENVRKLHRGHHTWKRKSIPKNPYAESQNEDGRKSAWFHNPCHGRKVSPEDHEDKELKKREKHRLEREKKEQKEREKKEQEMKKKFKITGEEEPMYQAKVTVASKGRKGDLPVQTGDVVSIIRTTDCPKGKWLARDSNNRYGYVPVMNVELDIKEMLELGKKASQAACRGTMEGDYVSDGSRGHIQTLLMPETSFTNGNAQLAFSDISSEDSSMLARHEALQKLASFFEQQQETGDTTENEDINLKTEEQFEFFCSVEEQMCLQQEDDFQVSDLMILPPPEPYADRG</sequence>
<name>A0A0P7XPQ3_SCLFO</name>
<dbReference type="Gene3D" id="2.30.30.40">
    <property type="entry name" value="SH3 Domains"/>
    <property type="match status" value="1"/>
</dbReference>
<evidence type="ECO:0000313" key="6">
    <source>
        <dbReference type="EMBL" id="KPP77307.1"/>
    </source>
</evidence>
<dbReference type="FunFam" id="2.30.30.40:FF:000307">
    <property type="entry name" value="Predicted protein"/>
    <property type="match status" value="1"/>
</dbReference>
<feature type="region of interest" description="Disordered" evidence="4">
    <location>
        <begin position="511"/>
        <end position="586"/>
    </location>
</feature>
<evidence type="ECO:0000256" key="4">
    <source>
        <dbReference type="SAM" id="MobiDB-lite"/>
    </source>
</evidence>
<evidence type="ECO:0000256" key="1">
    <source>
        <dbReference type="ARBA" id="ARBA00022443"/>
    </source>
</evidence>
<feature type="domain" description="SH3" evidence="5">
    <location>
        <begin position="594"/>
        <end position="657"/>
    </location>
</feature>
<dbReference type="PROSITE" id="PS50002">
    <property type="entry name" value="SH3"/>
    <property type="match status" value="1"/>
</dbReference>
<dbReference type="AlphaFoldDB" id="A0A0P7XPQ3"/>
<protein>
    <recommendedName>
        <fullName evidence="5">SH3 domain-containing protein</fullName>
    </recommendedName>
</protein>
<dbReference type="GO" id="GO:0005886">
    <property type="term" value="C:plasma membrane"/>
    <property type="evidence" value="ECO:0007669"/>
    <property type="project" value="InterPro"/>
</dbReference>
<keyword evidence="2" id="KW-0597">Phosphoprotein</keyword>
<dbReference type="SUPFAM" id="SSF50044">
    <property type="entry name" value="SH3-domain"/>
    <property type="match status" value="1"/>
</dbReference>
<comment type="caution">
    <text evidence="6">The sequence shown here is derived from an EMBL/GenBank/DDBJ whole genome shotgun (WGS) entry which is preliminary data.</text>
</comment>
<dbReference type="Proteomes" id="UP000034805">
    <property type="component" value="Unassembled WGS sequence"/>
</dbReference>
<evidence type="ECO:0000313" key="7">
    <source>
        <dbReference type="Proteomes" id="UP000034805"/>
    </source>
</evidence>
<dbReference type="InterPro" id="IPR043443">
    <property type="entry name" value="FYB1/2-like"/>
</dbReference>